<name>A0ABV0Z3F9_9TELE</name>
<dbReference type="EMBL" id="JAHRIP010049725">
    <property type="protein sequence ID" value="MEQ2300516.1"/>
    <property type="molecule type" value="Genomic_DNA"/>
</dbReference>
<dbReference type="SMART" id="SM00282">
    <property type="entry name" value="LamG"/>
    <property type="match status" value="1"/>
</dbReference>
<evidence type="ECO:0000256" key="1">
    <source>
        <dbReference type="PROSITE-ProRule" id="PRU00122"/>
    </source>
</evidence>
<dbReference type="InterPro" id="IPR013320">
    <property type="entry name" value="ConA-like_dom_sf"/>
</dbReference>
<keyword evidence="4" id="KW-1185">Reference proteome</keyword>
<evidence type="ECO:0000313" key="3">
    <source>
        <dbReference type="EMBL" id="MEQ2300516.1"/>
    </source>
</evidence>
<accession>A0ABV0Z3F9</accession>
<proteinExistence type="predicted"/>
<dbReference type="PROSITE" id="PS50025">
    <property type="entry name" value="LAM_G_DOMAIN"/>
    <property type="match status" value="1"/>
</dbReference>
<comment type="caution">
    <text evidence="1">Lacks conserved residue(s) required for the propagation of feature annotation.</text>
</comment>
<dbReference type="Pfam" id="PF02210">
    <property type="entry name" value="Laminin_G_2"/>
    <property type="match status" value="1"/>
</dbReference>
<dbReference type="InterPro" id="IPR050372">
    <property type="entry name" value="Neurexin-related_CASP"/>
</dbReference>
<comment type="caution">
    <text evidence="3">The sequence shown here is derived from an EMBL/GenBank/DDBJ whole genome shotgun (WGS) entry which is preliminary data.</text>
</comment>
<dbReference type="Gene3D" id="2.60.120.200">
    <property type="match status" value="1"/>
</dbReference>
<feature type="domain" description="Laminin G" evidence="2">
    <location>
        <begin position="101"/>
        <end position="263"/>
    </location>
</feature>
<evidence type="ECO:0000313" key="4">
    <source>
        <dbReference type="Proteomes" id="UP001469553"/>
    </source>
</evidence>
<protein>
    <submittedName>
        <fullName evidence="3">Contactin-associated protein-like 4</fullName>
    </submittedName>
</protein>
<dbReference type="CDD" id="cd00110">
    <property type="entry name" value="LamG"/>
    <property type="match status" value="1"/>
</dbReference>
<dbReference type="SUPFAM" id="SSF49899">
    <property type="entry name" value="Concanavalin A-like lectins/glucanases"/>
    <property type="match status" value="1"/>
</dbReference>
<dbReference type="Proteomes" id="UP001469553">
    <property type="component" value="Unassembled WGS sequence"/>
</dbReference>
<dbReference type="Gene3D" id="2.60.120.1000">
    <property type="match status" value="1"/>
</dbReference>
<organism evidence="3 4">
    <name type="scientific">Ameca splendens</name>
    <dbReference type="NCBI Taxonomy" id="208324"/>
    <lineage>
        <taxon>Eukaryota</taxon>
        <taxon>Metazoa</taxon>
        <taxon>Chordata</taxon>
        <taxon>Craniata</taxon>
        <taxon>Vertebrata</taxon>
        <taxon>Euteleostomi</taxon>
        <taxon>Actinopterygii</taxon>
        <taxon>Neopterygii</taxon>
        <taxon>Teleostei</taxon>
        <taxon>Neoteleostei</taxon>
        <taxon>Acanthomorphata</taxon>
        <taxon>Ovalentaria</taxon>
        <taxon>Atherinomorphae</taxon>
        <taxon>Cyprinodontiformes</taxon>
        <taxon>Goodeidae</taxon>
        <taxon>Ameca</taxon>
    </lineage>
</organism>
<gene>
    <name evidence="3" type="primary">CNTNAP4</name>
    <name evidence="3" type="ORF">AMECASPLE_026429</name>
</gene>
<sequence length="305" mass="33842">GSPFSWWLGGPGPGLVQTYWGGAHPGSQQCACGLQGDCVDPQLYCNCDADRMEWSEDSGLISHKESLPVRSLVLGDVQRPSSEAAYRVGSLQCHGDRNFWNAAFFDQETSYLHFPTFQGELSADVSFFFKTTASFGVFLENLGIKDFIRIELSSATQVVFSFDVGNGPLEVRVESSYPLNDDRWHRVRAERNVKEASLRLDDLPVAMQDAPADGHIHLQLNSQLFIGEDGFFCPHFSSSAAVLVSFFSLSFNSLELFTVSYLCTKHFLDINLIYSLFSQTISSLLSRESVVQHSVSEVCFSALSL</sequence>
<feature type="non-terminal residue" evidence="3">
    <location>
        <position position="1"/>
    </location>
</feature>
<dbReference type="PANTHER" id="PTHR15036:SF40">
    <property type="entry name" value="CONTACTIN-ASSOCIATED PROTEIN-LIKE 4"/>
    <property type="match status" value="1"/>
</dbReference>
<evidence type="ECO:0000259" key="2">
    <source>
        <dbReference type="PROSITE" id="PS50025"/>
    </source>
</evidence>
<dbReference type="PANTHER" id="PTHR15036">
    <property type="entry name" value="PIKACHURIN-LIKE PROTEIN"/>
    <property type="match status" value="1"/>
</dbReference>
<dbReference type="InterPro" id="IPR001791">
    <property type="entry name" value="Laminin_G"/>
</dbReference>
<reference evidence="3 4" key="1">
    <citation type="submission" date="2021-06" db="EMBL/GenBank/DDBJ databases">
        <authorList>
            <person name="Palmer J.M."/>
        </authorList>
    </citation>
    <scope>NUCLEOTIDE SEQUENCE [LARGE SCALE GENOMIC DNA]</scope>
    <source>
        <strain evidence="3 4">AS_MEX2019</strain>
        <tissue evidence="3">Muscle</tissue>
    </source>
</reference>